<feature type="domain" description="DUF3048" evidence="4">
    <location>
        <begin position="235"/>
        <end position="347"/>
    </location>
</feature>
<dbReference type="Pfam" id="PF17479">
    <property type="entry name" value="DUF3048_C"/>
    <property type="match status" value="1"/>
</dbReference>
<keyword evidence="6" id="KW-1185">Reference proteome</keyword>
<name>A0A1I2B0X3_9ACTN</name>
<dbReference type="Proteomes" id="UP000198589">
    <property type="component" value="Unassembled WGS sequence"/>
</dbReference>
<evidence type="ECO:0000313" key="6">
    <source>
        <dbReference type="Proteomes" id="UP000198589"/>
    </source>
</evidence>
<dbReference type="SUPFAM" id="SSF159774">
    <property type="entry name" value="YerB-like"/>
    <property type="match status" value="1"/>
</dbReference>
<dbReference type="InterPro" id="IPR035328">
    <property type="entry name" value="DUF3048_C"/>
</dbReference>
<dbReference type="OrthoDB" id="9779102at2"/>
<feature type="chain" id="PRO_5038653946" description="DUF3048 domain-containing protein" evidence="2">
    <location>
        <begin position="37"/>
        <end position="360"/>
    </location>
</feature>
<dbReference type="EMBL" id="FOND01000004">
    <property type="protein sequence ID" value="SFE49716.1"/>
    <property type="molecule type" value="Genomic_DNA"/>
</dbReference>
<dbReference type="InterPro" id="IPR023158">
    <property type="entry name" value="YerB-like_sf"/>
</dbReference>
<evidence type="ECO:0000313" key="5">
    <source>
        <dbReference type="EMBL" id="SFE49716.1"/>
    </source>
</evidence>
<evidence type="ECO:0000256" key="2">
    <source>
        <dbReference type="SAM" id="SignalP"/>
    </source>
</evidence>
<evidence type="ECO:0000259" key="4">
    <source>
        <dbReference type="Pfam" id="PF17479"/>
    </source>
</evidence>
<feature type="domain" description="DUF3048" evidence="3">
    <location>
        <begin position="65"/>
        <end position="201"/>
    </location>
</feature>
<feature type="signal peptide" evidence="2">
    <location>
        <begin position="1"/>
        <end position="36"/>
    </location>
</feature>
<feature type="compositionally biased region" description="Pro residues" evidence="1">
    <location>
        <begin position="48"/>
        <end position="59"/>
    </location>
</feature>
<gene>
    <name evidence="5" type="ORF">SAMN05216574_10420</name>
</gene>
<dbReference type="PROSITE" id="PS51257">
    <property type="entry name" value="PROKAR_LIPOPROTEIN"/>
    <property type="match status" value="1"/>
</dbReference>
<reference evidence="6" key="1">
    <citation type="submission" date="2016-10" db="EMBL/GenBank/DDBJ databases">
        <authorList>
            <person name="Varghese N."/>
            <person name="Submissions S."/>
        </authorList>
    </citation>
    <scope>NUCLEOTIDE SEQUENCE [LARGE SCALE GENOMIC DNA]</scope>
    <source>
        <strain evidence="6">DSM 46838</strain>
    </source>
</reference>
<keyword evidence="2" id="KW-0732">Signal</keyword>
<protein>
    <recommendedName>
        <fullName evidence="7">DUF3048 domain-containing protein</fullName>
    </recommendedName>
</protein>
<feature type="region of interest" description="Disordered" evidence="1">
    <location>
        <begin position="39"/>
        <end position="59"/>
    </location>
</feature>
<dbReference type="AlphaFoldDB" id="A0A1I2B0X3"/>
<dbReference type="InterPro" id="IPR021416">
    <property type="entry name" value="DUF3048_N"/>
</dbReference>
<dbReference type="Pfam" id="PF11258">
    <property type="entry name" value="DUF3048"/>
    <property type="match status" value="1"/>
</dbReference>
<dbReference type="STRING" id="1798228.SAMN05216574_10420"/>
<organism evidence="5 6">
    <name type="scientific">Blastococcus tunisiensis</name>
    <dbReference type="NCBI Taxonomy" id="1798228"/>
    <lineage>
        <taxon>Bacteria</taxon>
        <taxon>Bacillati</taxon>
        <taxon>Actinomycetota</taxon>
        <taxon>Actinomycetes</taxon>
        <taxon>Geodermatophilales</taxon>
        <taxon>Geodermatophilaceae</taxon>
        <taxon>Blastococcus</taxon>
    </lineage>
</organism>
<evidence type="ECO:0008006" key="7">
    <source>
        <dbReference type="Google" id="ProtNLM"/>
    </source>
</evidence>
<accession>A0A1I2B0X3</accession>
<dbReference type="RefSeq" id="WP_092195940.1">
    <property type="nucleotide sequence ID" value="NZ_FOND01000004.1"/>
</dbReference>
<sequence length="360" mass="36952">MDSFPVRTTRARPARRRRLGTALFVALVLGASVACGTDPVTPTASTPTPTPPPPPPPPPPVYWPLTGIESGAVADHPALAVKIENSTDSRPQTGLNSADVVWEEVVEGGITRFVAVYHSTMPTEIGPIRSVRPMDPAIAAPLRGLFAFSGGQRPFVDAVADAGLQVISHDAGDAGFYRLSTRSAPHNVYADTTAFLAQADAGHQVAPAPQFSIAPPGQQPTAPATGVPTTVLNLKLSGVGRPTWTWHAPAAAWHRAEGGTPATEADGSPLRAANVVVLRVAVVNTGFSDPAGNPVPETQMVGSGEALIATGGATVAATWSKASLDAPVVLTDAAGLTVQLAPGNTWVELVPTRTGSVTVG</sequence>
<evidence type="ECO:0000259" key="3">
    <source>
        <dbReference type="Pfam" id="PF11258"/>
    </source>
</evidence>
<evidence type="ECO:0000256" key="1">
    <source>
        <dbReference type="SAM" id="MobiDB-lite"/>
    </source>
</evidence>
<dbReference type="Gene3D" id="3.50.90.10">
    <property type="entry name" value="YerB-like"/>
    <property type="match status" value="1"/>
</dbReference>
<proteinExistence type="predicted"/>